<accession>A0ABU6ZVG5</accession>
<name>A0ABU6ZVG5_9FABA</name>
<gene>
    <name evidence="1" type="ORF">PIB30_098914</name>
</gene>
<evidence type="ECO:0000313" key="2">
    <source>
        <dbReference type="Proteomes" id="UP001341840"/>
    </source>
</evidence>
<reference evidence="1 2" key="1">
    <citation type="journal article" date="2023" name="Plants (Basel)">
        <title>Bridging the Gap: Combining Genomics and Transcriptomics Approaches to Understand Stylosanthes scabra, an Orphan Legume from the Brazilian Caatinga.</title>
        <authorList>
            <person name="Ferreira-Neto J.R.C."/>
            <person name="da Silva M.D."/>
            <person name="Binneck E."/>
            <person name="de Melo N.F."/>
            <person name="da Silva R.H."/>
            <person name="de Melo A.L.T.M."/>
            <person name="Pandolfi V."/>
            <person name="Bustamante F.O."/>
            <person name="Brasileiro-Vidal A.C."/>
            <person name="Benko-Iseppon A.M."/>
        </authorList>
    </citation>
    <scope>NUCLEOTIDE SEQUENCE [LARGE SCALE GENOMIC DNA]</scope>
    <source>
        <tissue evidence="1">Leaves</tissue>
    </source>
</reference>
<evidence type="ECO:0000313" key="1">
    <source>
        <dbReference type="EMBL" id="MED6225988.1"/>
    </source>
</evidence>
<keyword evidence="2" id="KW-1185">Reference proteome</keyword>
<comment type="caution">
    <text evidence="1">The sequence shown here is derived from an EMBL/GenBank/DDBJ whole genome shotgun (WGS) entry which is preliminary data.</text>
</comment>
<dbReference type="Proteomes" id="UP001341840">
    <property type="component" value="Unassembled WGS sequence"/>
</dbReference>
<proteinExistence type="predicted"/>
<sequence length="167" mass="18220">MSKTLSLLSSRSTGRLIEIEAWREDGGDALKVLFERAAGVSEACWGMAMAEPLTKRAIHGLLTHVRAATAGSEANAPNIAGEVLSQGSQESSGTVSGDCEVDYELEDIEPEQFVRIVEGVGDFDSIGFGTLNEQDILRFEFADLQAAYDFYNEYGRVKGFSVRRSKM</sequence>
<organism evidence="1 2">
    <name type="scientific">Stylosanthes scabra</name>
    <dbReference type="NCBI Taxonomy" id="79078"/>
    <lineage>
        <taxon>Eukaryota</taxon>
        <taxon>Viridiplantae</taxon>
        <taxon>Streptophyta</taxon>
        <taxon>Embryophyta</taxon>
        <taxon>Tracheophyta</taxon>
        <taxon>Spermatophyta</taxon>
        <taxon>Magnoliopsida</taxon>
        <taxon>eudicotyledons</taxon>
        <taxon>Gunneridae</taxon>
        <taxon>Pentapetalae</taxon>
        <taxon>rosids</taxon>
        <taxon>fabids</taxon>
        <taxon>Fabales</taxon>
        <taxon>Fabaceae</taxon>
        <taxon>Papilionoideae</taxon>
        <taxon>50 kb inversion clade</taxon>
        <taxon>dalbergioids sensu lato</taxon>
        <taxon>Dalbergieae</taxon>
        <taxon>Pterocarpus clade</taxon>
        <taxon>Stylosanthes</taxon>
    </lineage>
</organism>
<protein>
    <submittedName>
        <fullName evidence="1">Uncharacterized protein</fullName>
    </submittedName>
</protein>
<dbReference type="EMBL" id="JASCZI010274445">
    <property type="protein sequence ID" value="MED6225988.1"/>
    <property type="molecule type" value="Genomic_DNA"/>
</dbReference>